<evidence type="ECO:0000313" key="3">
    <source>
        <dbReference type="Proteomes" id="UP000013209"/>
    </source>
</evidence>
<feature type="transmembrane region" description="Helical" evidence="1">
    <location>
        <begin position="200"/>
        <end position="221"/>
    </location>
</feature>
<feature type="transmembrane region" description="Helical" evidence="1">
    <location>
        <begin position="48"/>
        <end position="69"/>
    </location>
</feature>
<name>N8XRU6_9GAMM</name>
<dbReference type="AlphaFoldDB" id="N8XRU6"/>
<reference evidence="2 3" key="1">
    <citation type="submission" date="2013-02" db="EMBL/GenBank/DDBJ databases">
        <title>The Genome Sequence of Acinetobacter sp. CIP 56.2.</title>
        <authorList>
            <consortium name="The Broad Institute Genome Sequencing Platform"/>
            <consortium name="The Broad Institute Genome Sequencing Center for Infectious Disease"/>
            <person name="Cerqueira G."/>
            <person name="Feldgarden M."/>
            <person name="Courvalin P."/>
            <person name="Perichon B."/>
            <person name="Grillot-Courvalin C."/>
            <person name="Clermont D."/>
            <person name="Rocha E."/>
            <person name="Yoon E.-J."/>
            <person name="Nemec A."/>
            <person name="Walker B."/>
            <person name="Young S.K."/>
            <person name="Zeng Q."/>
            <person name="Gargeya S."/>
            <person name="Fitzgerald M."/>
            <person name="Haas B."/>
            <person name="Abouelleil A."/>
            <person name="Alvarado L."/>
            <person name="Arachchi H.M."/>
            <person name="Berlin A.M."/>
            <person name="Chapman S.B."/>
            <person name="Dewar J."/>
            <person name="Goldberg J."/>
            <person name="Griggs A."/>
            <person name="Gujja S."/>
            <person name="Hansen M."/>
            <person name="Howarth C."/>
            <person name="Imamovic A."/>
            <person name="Larimer J."/>
            <person name="McCowan C."/>
            <person name="Murphy C."/>
            <person name="Neiman D."/>
            <person name="Pearson M."/>
            <person name="Priest M."/>
            <person name="Roberts A."/>
            <person name="Saif S."/>
            <person name="Shea T."/>
            <person name="Sisk P."/>
            <person name="Sykes S."/>
            <person name="Wortman J."/>
            <person name="Nusbaum C."/>
            <person name="Birren B."/>
        </authorList>
    </citation>
    <scope>NUCLEOTIDE SEQUENCE [LARGE SCALE GENOMIC DNA]</scope>
    <source>
        <strain evidence="2 3">CIP 56.2</strain>
    </source>
</reference>
<feature type="transmembrane region" description="Helical" evidence="1">
    <location>
        <begin position="130"/>
        <end position="152"/>
    </location>
</feature>
<feature type="transmembrane region" description="Helical" evidence="1">
    <location>
        <begin position="164"/>
        <end position="185"/>
    </location>
</feature>
<feature type="transmembrane region" description="Helical" evidence="1">
    <location>
        <begin position="12"/>
        <end position="27"/>
    </location>
</feature>
<dbReference type="RefSeq" id="WP_004805563.1">
    <property type="nucleotide sequence ID" value="NZ_KB849440.1"/>
</dbReference>
<feature type="transmembrane region" description="Helical" evidence="1">
    <location>
        <begin position="81"/>
        <end position="98"/>
    </location>
</feature>
<protein>
    <submittedName>
        <fullName evidence="2">Uncharacterized protein</fullName>
    </submittedName>
</protein>
<dbReference type="HOGENOM" id="CLU_046134_0_0_6"/>
<comment type="caution">
    <text evidence="2">The sequence shown here is derived from an EMBL/GenBank/DDBJ whole genome shotgun (WGS) entry which is preliminary data.</text>
</comment>
<organism evidence="2 3">
    <name type="scientific">Acinetobacter higginsii</name>
    <dbReference type="NCBI Taxonomy" id="70347"/>
    <lineage>
        <taxon>Bacteria</taxon>
        <taxon>Pseudomonadati</taxon>
        <taxon>Pseudomonadota</taxon>
        <taxon>Gammaproteobacteria</taxon>
        <taxon>Moraxellales</taxon>
        <taxon>Moraxellaceae</taxon>
        <taxon>Acinetobacter</taxon>
    </lineage>
</organism>
<keyword evidence="1" id="KW-0812">Transmembrane</keyword>
<evidence type="ECO:0000256" key="1">
    <source>
        <dbReference type="SAM" id="Phobius"/>
    </source>
</evidence>
<feature type="transmembrane region" description="Helical" evidence="1">
    <location>
        <begin position="105"/>
        <end position="124"/>
    </location>
</feature>
<dbReference type="EMBL" id="APPH01000009">
    <property type="protein sequence ID" value="ENV09825.1"/>
    <property type="molecule type" value="Genomic_DNA"/>
</dbReference>
<keyword evidence="1" id="KW-1133">Transmembrane helix</keyword>
<keyword evidence="1" id="KW-0472">Membrane</keyword>
<dbReference type="PATRIC" id="fig|1144672.3.peg.2380"/>
<sequence>MDQLNTREIASIVWMIIFFVVIVFYSLKNLHLRSSLIAIIKSFFHIKIITSILFITSYLTPILWLLYQLQIWDFSQLKNTFFWYITFAIGTLFNINTIKENSQNFFIGTIKSSINLSIFLQFILNFHTFNLLIELIIIFPIITILTVFSTVAQHNPEHLKVKKLCDSILIIIFFIFFTHFLIQIFRDLSKFANYQTLQDFLTPIFLTILYLPFLWFFLLYIKYEEIFVRLHFFIDNKKLISLTKFLVIINFRTQKDLIDEWFHHIKIHKIGNYQQLIKSFSLIKQRNMKRKHLIEIPLKKGWSAHKAENYLTDFNIKIKYTDIGDDIWFGSKILKLDNDFNPSTLTYYIQGNEDVVDQLKIKLFLYELDLLPQYLSIYTEAINCLLWNALNVGLNQDQIDNIYSLENFLDTLHDKQIEFQYETFTHSLPHTCELSFCIKNPSQPSF</sequence>
<evidence type="ECO:0000313" key="2">
    <source>
        <dbReference type="EMBL" id="ENV09825.1"/>
    </source>
</evidence>
<dbReference type="eggNOG" id="ENOG503125V">
    <property type="taxonomic scope" value="Bacteria"/>
</dbReference>
<proteinExistence type="predicted"/>
<dbReference type="Proteomes" id="UP000013209">
    <property type="component" value="Unassembled WGS sequence"/>
</dbReference>
<gene>
    <name evidence="2" type="ORF">F966_02485</name>
</gene>
<accession>N8XRU6</accession>